<gene>
    <name evidence="1" type="ORF">GMARGA_LOCUS25801</name>
</gene>
<accession>A0ABN7W2X7</accession>
<evidence type="ECO:0000313" key="2">
    <source>
        <dbReference type="Proteomes" id="UP000789901"/>
    </source>
</evidence>
<dbReference type="Proteomes" id="UP000789901">
    <property type="component" value="Unassembled WGS sequence"/>
</dbReference>
<name>A0ABN7W2X7_GIGMA</name>
<dbReference type="EMBL" id="CAJVQB010029051">
    <property type="protein sequence ID" value="CAG8813485.1"/>
    <property type="molecule type" value="Genomic_DNA"/>
</dbReference>
<keyword evidence="2" id="KW-1185">Reference proteome</keyword>
<protein>
    <submittedName>
        <fullName evidence="1">34093_t:CDS:1</fullName>
    </submittedName>
</protein>
<sequence>KDPERVNNYFTYKFCYKMTRFYDNNSVCKRVANEMLSEYFDYLVQLLELFVNRNTSDSSITDSTINFSGSYVYCEFNVKYRCELCFADTCSHLENYGYYLTFVENKKTFFLLYD</sequence>
<proteinExistence type="predicted"/>
<feature type="non-terminal residue" evidence="1">
    <location>
        <position position="1"/>
    </location>
</feature>
<organism evidence="1 2">
    <name type="scientific">Gigaspora margarita</name>
    <dbReference type="NCBI Taxonomy" id="4874"/>
    <lineage>
        <taxon>Eukaryota</taxon>
        <taxon>Fungi</taxon>
        <taxon>Fungi incertae sedis</taxon>
        <taxon>Mucoromycota</taxon>
        <taxon>Glomeromycotina</taxon>
        <taxon>Glomeromycetes</taxon>
        <taxon>Diversisporales</taxon>
        <taxon>Gigasporaceae</taxon>
        <taxon>Gigaspora</taxon>
    </lineage>
</organism>
<reference evidence="1 2" key="1">
    <citation type="submission" date="2021-06" db="EMBL/GenBank/DDBJ databases">
        <authorList>
            <person name="Kallberg Y."/>
            <person name="Tangrot J."/>
            <person name="Rosling A."/>
        </authorList>
    </citation>
    <scope>NUCLEOTIDE SEQUENCE [LARGE SCALE GENOMIC DNA]</scope>
    <source>
        <strain evidence="1 2">120-4 pot B 10/14</strain>
    </source>
</reference>
<comment type="caution">
    <text evidence="1">The sequence shown here is derived from an EMBL/GenBank/DDBJ whole genome shotgun (WGS) entry which is preliminary data.</text>
</comment>
<evidence type="ECO:0000313" key="1">
    <source>
        <dbReference type="EMBL" id="CAG8813485.1"/>
    </source>
</evidence>